<dbReference type="EMBL" id="AAFI02000023">
    <property type="protein sequence ID" value="EAL68203.1"/>
    <property type="molecule type" value="Genomic_DNA"/>
</dbReference>
<dbReference type="Proteomes" id="UP000002195">
    <property type="component" value="Unassembled WGS sequence"/>
</dbReference>
<dbReference type="GO" id="GO:0005794">
    <property type="term" value="C:Golgi apparatus"/>
    <property type="evidence" value="ECO:0000318"/>
    <property type="project" value="GO_Central"/>
</dbReference>
<dbReference type="AlphaFoldDB" id="Q54YV5"/>
<evidence type="ECO:0000256" key="2">
    <source>
        <dbReference type="ARBA" id="ARBA00022692"/>
    </source>
</evidence>
<evidence type="ECO:0000313" key="8">
    <source>
        <dbReference type="Proteomes" id="UP000002195"/>
    </source>
</evidence>
<evidence type="ECO:0000256" key="3">
    <source>
        <dbReference type="ARBA" id="ARBA00022989"/>
    </source>
</evidence>
<feature type="transmembrane region" description="Helical" evidence="6">
    <location>
        <begin position="123"/>
        <end position="140"/>
    </location>
</feature>
<dbReference type="KEGG" id="ddi:DDB_G0278061"/>
<evidence type="ECO:0000256" key="6">
    <source>
        <dbReference type="SAM" id="Phobius"/>
    </source>
</evidence>
<dbReference type="Reactome" id="R-DDI-6807878">
    <property type="pathway name" value="COPI-mediated anterograde transport"/>
</dbReference>
<keyword evidence="8" id="KW-1185">Reference proteome</keyword>
<dbReference type="FunCoup" id="Q54YV5">
    <property type="interactions" value="812"/>
</dbReference>
<dbReference type="FunFam" id="1.20.1540.10:FF:000004">
    <property type="entry name" value="Transmembrane protein 115"/>
    <property type="match status" value="1"/>
</dbReference>
<dbReference type="VEuPathDB" id="AmoebaDB:DDB_G0278061"/>
<dbReference type="PANTHER" id="PTHR13377:SF3">
    <property type="entry name" value="TRANSMEMBRANE PROTEIN 115"/>
    <property type="match status" value="1"/>
</dbReference>
<dbReference type="InterPro" id="IPR035952">
    <property type="entry name" value="Rhomboid-like_sf"/>
</dbReference>
<dbReference type="GO" id="GO:0016020">
    <property type="term" value="C:membrane"/>
    <property type="evidence" value="ECO:0007669"/>
    <property type="project" value="UniProtKB-SubCell"/>
</dbReference>
<comment type="subcellular location">
    <subcellularLocation>
        <location evidence="1">Membrane</location>
        <topology evidence="1">Multi-pass membrane protein</topology>
    </subcellularLocation>
</comment>
<dbReference type="SMART" id="SM01160">
    <property type="entry name" value="DUF1751"/>
    <property type="match status" value="1"/>
</dbReference>
<dbReference type="Pfam" id="PF08551">
    <property type="entry name" value="DUF1751"/>
    <property type="match status" value="1"/>
</dbReference>
<dbReference type="PANTHER" id="PTHR13377">
    <property type="entry name" value="PLACENTAL PROTEIN 6"/>
    <property type="match status" value="1"/>
</dbReference>
<evidence type="ECO:0000256" key="1">
    <source>
        <dbReference type="ARBA" id="ARBA00004141"/>
    </source>
</evidence>
<dbReference type="OMA" id="WATLFPS"/>
<dbReference type="InParanoid" id="Q54YV5"/>
<dbReference type="eggNOG" id="KOG2890">
    <property type="taxonomic scope" value="Eukaryota"/>
</dbReference>
<organism evidence="7 8">
    <name type="scientific">Dictyostelium discoideum</name>
    <name type="common">Social amoeba</name>
    <dbReference type="NCBI Taxonomy" id="44689"/>
    <lineage>
        <taxon>Eukaryota</taxon>
        <taxon>Amoebozoa</taxon>
        <taxon>Evosea</taxon>
        <taxon>Eumycetozoa</taxon>
        <taxon>Dictyostelia</taxon>
        <taxon>Dictyosteliales</taxon>
        <taxon>Dictyosteliaceae</taxon>
        <taxon>Dictyostelium</taxon>
    </lineage>
</organism>
<feature type="transmembrane region" description="Helical" evidence="6">
    <location>
        <begin position="52"/>
        <end position="77"/>
    </location>
</feature>
<feature type="compositionally biased region" description="Polar residues" evidence="5">
    <location>
        <begin position="276"/>
        <end position="288"/>
    </location>
</feature>
<dbReference type="InterPro" id="IPR013861">
    <property type="entry name" value="TMEM115/Pdh1/Rbl19"/>
</dbReference>
<reference evidence="7 8" key="1">
    <citation type="journal article" date="2005" name="Nature">
        <title>The genome of the social amoeba Dictyostelium discoideum.</title>
        <authorList>
            <consortium name="The Dictyostelium discoideum Sequencing Consortium"/>
            <person name="Eichinger L."/>
            <person name="Pachebat J.A."/>
            <person name="Glockner G."/>
            <person name="Rajandream M.A."/>
            <person name="Sucgang R."/>
            <person name="Berriman M."/>
            <person name="Song J."/>
            <person name="Olsen R."/>
            <person name="Szafranski K."/>
            <person name="Xu Q."/>
            <person name="Tunggal B."/>
            <person name="Kummerfeld S."/>
            <person name="Madera M."/>
            <person name="Konfortov B.A."/>
            <person name="Rivero F."/>
            <person name="Bankier A.T."/>
            <person name="Lehmann R."/>
            <person name="Hamlin N."/>
            <person name="Davies R."/>
            <person name="Gaudet P."/>
            <person name="Fey P."/>
            <person name="Pilcher K."/>
            <person name="Chen G."/>
            <person name="Saunders D."/>
            <person name="Sodergren E."/>
            <person name="Davis P."/>
            <person name="Kerhornou A."/>
            <person name="Nie X."/>
            <person name="Hall N."/>
            <person name="Anjard C."/>
            <person name="Hemphill L."/>
            <person name="Bason N."/>
            <person name="Farbrother P."/>
            <person name="Desany B."/>
            <person name="Just E."/>
            <person name="Morio T."/>
            <person name="Rost R."/>
            <person name="Churcher C."/>
            <person name="Cooper J."/>
            <person name="Haydock S."/>
            <person name="van Driessche N."/>
            <person name="Cronin A."/>
            <person name="Goodhead I."/>
            <person name="Muzny D."/>
            <person name="Mourier T."/>
            <person name="Pain A."/>
            <person name="Lu M."/>
            <person name="Harper D."/>
            <person name="Lindsay R."/>
            <person name="Hauser H."/>
            <person name="James K."/>
            <person name="Quiles M."/>
            <person name="Madan Babu M."/>
            <person name="Saito T."/>
            <person name="Buchrieser C."/>
            <person name="Wardroper A."/>
            <person name="Felder M."/>
            <person name="Thangavelu M."/>
            <person name="Johnson D."/>
            <person name="Knights A."/>
            <person name="Loulseged H."/>
            <person name="Mungall K."/>
            <person name="Oliver K."/>
            <person name="Price C."/>
            <person name="Quail M.A."/>
            <person name="Urushihara H."/>
            <person name="Hernandez J."/>
            <person name="Rabbinowitsch E."/>
            <person name="Steffen D."/>
            <person name="Sanders M."/>
            <person name="Ma J."/>
            <person name="Kohara Y."/>
            <person name="Sharp S."/>
            <person name="Simmonds M."/>
            <person name="Spiegler S."/>
            <person name="Tivey A."/>
            <person name="Sugano S."/>
            <person name="White B."/>
            <person name="Walker D."/>
            <person name="Woodward J."/>
            <person name="Winckler T."/>
            <person name="Tanaka Y."/>
            <person name="Shaulsky G."/>
            <person name="Schleicher M."/>
            <person name="Weinstock G."/>
            <person name="Rosenthal A."/>
            <person name="Cox E.C."/>
            <person name="Chisholm R.L."/>
            <person name="Gibbs R."/>
            <person name="Loomis W.F."/>
            <person name="Platzer M."/>
            <person name="Kay R.R."/>
            <person name="Williams J."/>
            <person name="Dear P.H."/>
            <person name="Noegel A.A."/>
            <person name="Barrell B."/>
            <person name="Kuspa A."/>
        </authorList>
    </citation>
    <scope>NUCLEOTIDE SEQUENCE [LARGE SCALE GENOMIC DNA]</scope>
    <source>
        <strain evidence="7 8">AX4</strain>
    </source>
</reference>
<dbReference type="SUPFAM" id="SSF144091">
    <property type="entry name" value="Rhomboid-like"/>
    <property type="match status" value="1"/>
</dbReference>
<keyword evidence="3 6" id="KW-1133">Transmembrane helix</keyword>
<dbReference type="GO" id="GO:0006890">
    <property type="term" value="P:retrograde vesicle-mediated transport, Golgi to endoplasmic reticulum"/>
    <property type="evidence" value="ECO:0000318"/>
    <property type="project" value="GO_Central"/>
</dbReference>
<dbReference type="Gene3D" id="1.20.1540.10">
    <property type="entry name" value="Rhomboid-like"/>
    <property type="match status" value="1"/>
</dbReference>
<feature type="region of interest" description="Disordered" evidence="5">
    <location>
        <begin position="252"/>
        <end position="288"/>
    </location>
</feature>
<protein>
    <submittedName>
        <fullName evidence="7">Transmembrane protein</fullName>
    </submittedName>
</protein>
<evidence type="ECO:0000256" key="5">
    <source>
        <dbReference type="SAM" id="MobiDB-lite"/>
    </source>
</evidence>
<gene>
    <name evidence="7" type="primary">tmem115</name>
    <name evidence="7" type="ORF">DDB_G0278061</name>
</gene>
<name>Q54YV5_DICDI</name>
<evidence type="ECO:0000256" key="4">
    <source>
        <dbReference type="ARBA" id="ARBA00023136"/>
    </source>
</evidence>
<comment type="caution">
    <text evidence="7">The sequence shown here is derived from an EMBL/GenBank/DDBJ whole genome shotgun (WGS) entry which is preliminary data.</text>
</comment>
<dbReference type="HOGENOM" id="CLU_043563_0_0_1"/>
<sequence length="288" mass="33460">MLYSNIAPPRFYLWTFFTASLTETSIISGIFNIVALLFIGKYLEPIWGSREFIKFILVVIFFSSLCSFFFFVFKFMFFGGIDLIMKANVCGFSGVIAAFSVALKQLITEQEFNFFLIKIRAKWIPFILILFRVIVFSFIGFQDRSFTLVIYGVFIAWIYLRFYQVKSGVKGDLNESFSFYTFFPDPVQAPIKVISNIVFKILCKLSICSSSRFSNQSILPTTNNNNINNNDDSYNVADMERRRALAVKALEERMQQQQQHQQQQQQQNQQQNQQQTNLNISIDSQDPK</sequence>
<feature type="transmembrane region" description="Helical" evidence="6">
    <location>
        <begin position="83"/>
        <end position="103"/>
    </location>
</feature>
<evidence type="ECO:0000313" key="7">
    <source>
        <dbReference type="EMBL" id="EAL68203.1"/>
    </source>
</evidence>
<keyword evidence="4 6" id="KW-0472">Membrane</keyword>
<feature type="transmembrane region" description="Helical" evidence="6">
    <location>
        <begin position="146"/>
        <end position="163"/>
    </location>
</feature>
<dbReference type="GeneID" id="8621308"/>
<feature type="transmembrane region" description="Helical" evidence="6">
    <location>
        <begin position="12"/>
        <end position="40"/>
    </location>
</feature>
<dbReference type="PhylomeDB" id="Q54YV5"/>
<keyword evidence="2 6" id="KW-0812">Transmembrane</keyword>
<accession>Q54YV5</accession>
<dbReference type="RefSeq" id="XP_642097.1">
    <property type="nucleotide sequence ID" value="XM_637005.1"/>
</dbReference>
<dbReference type="dictyBase" id="DDB_G0278061">
    <property type="gene designation" value="tmem115"/>
</dbReference>
<dbReference type="PaxDb" id="44689-DDB0304374"/>
<proteinExistence type="predicted"/>
<feature type="compositionally biased region" description="Low complexity" evidence="5">
    <location>
        <begin position="255"/>
        <end position="275"/>
    </location>
</feature>